<evidence type="ECO:0000259" key="1">
    <source>
        <dbReference type="PROSITE" id="PS50943"/>
    </source>
</evidence>
<name>A0ABP7V4D5_9ACTN</name>
<organism evidence="2 3">
    <name type="scientific">Actinomadura miaoliensis</name>
    <dbReference type="NCBI Taxonomy" id="430685"/>
    <lineage>
        <taxon>Bacteria</taxon>
        <taxon>Bacillati</taxon>
        <taxon>Actinomycetota</taxon>
        <taxon>Actinomycetes</taxon>
        <taxon>Streptosporangiales</taxon>
        <taxon>Thermomonosporaceae</taxon>
        <taxon>Actinomadura</taxon>
    </lineage>
</organism>
<dbReference type="SUPFAM" id="SSF47413">
    <property type="entry name" value="lambda repressor-like DNA-binding domains"/>
    <property type="match status" value="1"/>
</dbReference>
<gene>
    <name evidence="2" type="ORF">GCM10022214_09740</name>
</gene>
<reference evidence="3" key="1">
    <citation type="journal article" date="2019" name="Int. J. Syst. Evol. Microbiol.">
        <title>The Global Catalogue of Microorganisms (GCM) 10K type strain sequencing project: providing services to taxonomists for standard genome sequencing and annotation.</title>
        <authorList>
            <consortium name="The Broad Institute Genomics Platform"/>
            <consortium name="The Broad Institute Genome Sequencing Center for Infectious Disease"/>
            <person name="Wu L."/>
            <person name="Ma J."/>
        </authorList>
    </citation>
    <scope>NUCLEOTIDE SEQUENCE [LARGE SCALE GENOMIC DNA]</scope>
    <source>
        <strain evidence="3">JCM 16702</strain>
    </source>
</reference>
<evidence type="ECO:0000313" key="2">
    <source>
        <dbReference type="EMBL" id="GAA4059335.1"/>
    </source>
</evidence>
<dbReference type="Gene3D" id="1.10.260.40">
    <property type="entry name" value="lambda repressor-like DNA-binding domains"/>
    <property type="match status" value="1"/>
</dbReference>
<dbReference type="InterPro" id="IPR010982">
    <property type="entry name" value="Lambda_DNA-bd_dom_sf"/>
</dbReference>
<accession>A0ABP7V4D5</accession>
<feature type="domain" description="HTH cro/C1-type" evidence="1">
    <location>
        <begin position="63"/>
        <end position="119"/>
    </location>
</feature>
<keyword evidence="3" id="KW-1185">Reference proteome</keyword>
<dbReference type="CDD" id="cd00093">
    <property type="entry name" value="HTH_XRE"/>
    <property type="match status" value="1"/>
</dbReference>
<dbReference type="SMART" id="SM00530">
    <property type="entry name" value="HTH_XRE"/>
    <property type="match status" value="1"/>
</dbReference>
<dbReference type="Proteomes" id="UP001500683">
    <property type="component" value="Unassembled WGS sequence"/>
</dbReference>
<dbReference type="PROSITE" id="PS50943">
    <property type="entry name" value="HTH_CROC1"/>
    <property type="match status" value="1"/>
</dbReference>
<dbReference type="Pfam" id="PF13560">
    <property type="entry name" value="HTH_31"/>
    <property type="match status" value="1"/>
</dbReference>
<dbReference type="InterPro" id="IPR001387">
    <property type="entry name" value="Cro/C1-type_HTH"/>
</dbReference>
<comment type="caution">
    <text evidence="2">The sequence shown here is derived from an EMBL/GenBank/DDBJ whole genome shotgun (WGS) entry which is preliminary data.</text>
</comment>
<protein>
    <recommendedName>
        <fullName evidence="1">HTH cro/C1-type domain-containing protein</fullName>
    </recommendedName>
</protein>
<dbReference type="RefSeq" id="WP_344941266.1">
    <property type="nucleotide sequence ID" value="NZ_BAAAZG010000002.1"/>
</dbReference>
<sequence length="482" mass="52797">MNEQTNDRICPACRITRLSRYNPDPLCAPCIPQVRDSGMNPLWTWDSSPLRHALARGDMPAVLAIIRGATGLSQLEFGQLIGWSQSVVSKIERRRRDTFYDIREILRIADLLGMPRKALAPLILGDHNGILGTDDNPAPLGAGMDMSRREFHEMTAGLAAGTMLPAFSIPQRADMGHVRYLRACRLQVEAAFDTSGSVTVLDQARRHFTSARHLVDEADYTETVGRQLLAEGARLGEITGFMAYDRNDQPLARRLYAQSAEMAEHCGDPAVQAESYTDRAQQLTFAARETGRRGPAREALRLTARATSVAQYIPSPRLHALIALRQALAHAALGDELAFRQAIDTARRELSRGPHPTDPAWTDFVTPSEINSIEASGYQMLARVQGTGSDRALNLFQTVLADPTRTPRDKTTIRARVAVTLLQEGDVKEALNVGKAALPASSGVTSGLALNTLRPLRAAAADRPDAEDFRHHYDQALRASAA</sequence>
<proteinExistence type="predicted"/>
<evidence type="ECO:0000313" key="3">
    <source>
        <dbReference type="Proteomes" id="UP001500683"/>
    </source>
</evidence>
<dbReference type="EMBL" id="BAAAZG010000002">
    <property type="protein sequence ID" value="GAA4059335.1"/>
    <property type="molecule type" value="Genomic_DNA"/>
</dbReference>